<keyword evidence="2" id="KW-0812">Transmembrane</keyword>
<organism evidence="3 4">
    <name type="scientific">Marininema mesophilum</name>
    <dbReference type="NCBI Taxonomy" id="1048340"/>
    <lineage>
        <taxon>Bacteria</taxon>
        <taxon>Bacillati</taxon>
        <taxon>Bacillota</taxon>
        <taxon>Bacilli</taxon>
        <taxon>Bacillales</taxon>
        <taxon>Thermoactinomycetaceae</taxon>
        <taxon>Marininema</taxon>
    </lineage>
</organism>
<dbReference type="Pfam" id="PF13367">
    <property type="entry name" value="PrsW-protease"/>
    <property type="match status" value="1"/>
</dbReference>
<keyword evidence="4" id="KW-1185">Reference proteome</keyword>
<dbReference type="InterPro" id="IPR026898">
    <property type="entry name" value="PrsW"/>
</dbReference>
<dbReference type="RefSeq" id="WP_177167998.1">
    <property type="nucleotide sequence ID" value="NZ_FNNQ01000009.1"/>
</dbReference>
<feature type="transmembrane region" description="Helical" evidence="2">
    <location>
        <begin position="290"/>
        <end position="308"/>
    </location>
</feature>
<protein>
    <submittedName>
        <fullName evidence="3">Membrane proteinase PrsW, cleaves anti-sigma factor RsiW, M82 family</fullName>
    </submittedName>
</protein>
<feature type="transmembrane region" description="Helical" evidence="2">
    <location>
        <begin position="91"/>
        <end position="112"/>
    </location>
</feature>
<name>A0A1H2YKA0_9BACL</name>
<keyword evidence="2" id="KW-1133">Transmembrane helix</keyword>
<feature type="region of interest" description="Disordered" evidence="1">
    <location>
        <begin position="577"/>
        <end position="599"/>
    </location>
</feature>
<proteinExistence type="predicted"/>
<sequence length="776" mass="88164">MLESMRQLGTAFLMYWKDRRERWVTRHTDLLRRLRKVYITLAWIFIPLAILAAIFFPQVKEAFTQFLWSYYLLWQFWFLSRSKTLTWTGMARFFAVGAWIIAPLSALLLYGVHTLFAEGSATIQADWSSVVVGPITEETIKLLPFLLIFCFTRRSQTFSLTDYMLVGGATGVGFDFMEEMVRRWVATDSGGLIGYFFRLFSESDDSWQVFTLFPGTNESGGAISVDHGVWTAFVTLAIGISIRMKNRWGKKGFLFPLFVYLWATFDHSSWNDQNPGPWKDLLHTLLGQGHFYLWSFVIVLLVAVWMDFRRLNLVRHQLPLLPKEQVIEPIFELLTIIQSLFRGRQAWGHMMLFTRERRHYGFTLLQEKDELFPNLGDLRVSLQQRFLFLGGVFATLLVLGLSSSLLSHFTITDAYFAGLFDQLSDWWQGLNGWEKGGIIAGTAVIGGVLTVATGGGFLAGGMTALGAALTANDVLQSPIPMKSFMNDPMGATKQWTRELLKKPPQEAVNTVFTLAADQLLRRVPALRAGNELMDSLKSRVQRSARNWMPGRSVVDAGTGMRMRADWDRHDWNEPDYRESRGSGSEVAFQAKKPPSLKPGDPNYTFRTEIDPETGEMKAYGSDGRTYKVYHADKANLVLEKTTPSGKTYRVPYDQDAAPDFTSYALKAKDGKLVEITLPADSLVGKSGEQTRYTTQLFKEQYPNWKEDFDFTESQIEAIEKNKGSIGPGVKANPDEQLTWHHDKATGKMILVPYELNNSFPHTGGHSHWGKQIYRGR</sequence>
<accession>A0A1H2YKA0</accession>
<dbReference type="EMBL" id="FNNQ01000009">
    <property type="protein sequence ID" value="SDX04969.1"/>
    <property type="molecule type" value="Genomic_DNA"/>
</dbReference>
<evidence type="ECO:0000313" key="3">
    <source>
        <dbReference type="EMBL" id="SDX04969.1"/>
    </source>
</evidence>
<feature type="transmembrane region" description="Helical" evidence="2">
    <location>
        <begin position="386"/>
        <end position="406"/>
    </location>
</feature>
<dbReference type="AlphaFoldDB" id="A0A1H2YKA0"/>
<gene>
    <name evidence="3" type="ORF">SAMN05444487_10988</name>
</gene>
<dbReference type="InterPro" id="IPR032869">
    <property type="entry name" value="WHH_dom_containing"/>
</dbReference>
<dbReference type="STRING" id="1048340.SAMN05444487_10988"/>
<dbReference type="Proteomes" id="UP000198534">
    <property type="component" value="Unassembled WGS sequence"/>
</dbReference>
<feature type="transmembrane region" description="Helical" evidence="2">
    <location>
        <begin position="62"/>
        <end position="79"/>
    </location>
</feature>
<dbReference type="Pfam" id="PF14414">
    <property type="entry name" value="WHH"/>
    <property type="match status" value="1"/>
</dbReference>
<feature type="transmembrane region" description="Helical" evidence="2">
    <location>
        <begin position="252"/>
        <end position="270"/>
    </location>
</feature>
<keyword evidence="2" id="KW-0472">Membrane</keyword>
<feature type="transmembrane region" description="Helical" evidence="2">
    <location>
        <begin position="37"/>
        <end position="56"/>
    </location>
</feature>
<evidence type="ECO:0000256" key="1">
    <source>
        <dbReference type="SAM" id="MobiDB-lite"/>
    </source>
</evidence>
<dbReference type="GO" id="GO:0008233">
    <property type="term" value="F:peptidase activity"/>
    <property type="evidence" value="ECO:0007669"/>
    <property type="project" value="InterPro"/>
</dbReference>
<reference evidence="3 4" key="1">
    <citation type="submission" date="2016-10" db="EMBL/GenBank/DDBJ databases">
        <authorList>
            <person name="de Groot N.N."/>
        </authorList>
    </citation>
    <scope>NUCLEOTIDE SEQUENCE [LARGE SCALE GENOMIC DNA]</scope>
    <source>
        <strain evidence="3 4">DSM 45610</strain>
    </source>
</reference>
<evidence type="ECO:0000256" key="2">
    <source>
        <dbReference type="SAM" id="Phobius"/>
    </source>
</evidence>
<evidence type="ECO:0000313" key="4">
    <source>
        <dbReference type="Proteomes" id="UP000198534"/>
    </source>
</evidence>